<feature type="domain" description="HTH tetR-type" evidence="5">
    <location>
        <begin position="13"/>
        <end position="73"/>
    </location>
</feature>
<evidence type="ECO:0000256" key="2">
    <source>
        <dbReference type="ARBA" id="ARBA00023125"/>
    </source>
</evidence>
<dbReference type="EMBL" id="MPSB01000002">
    <property type="protein sequence ID" value="ONF97031.1"/>
    <property type="molecule type" value="Genomic_DNA"/>
</dbReference>
<dbReference type="PANTHER" id="PTHR30055">
    <property type="entry name" value="HTH-TYPE TRANSCRIPTIONAL REGULATOR RUTR"/>
    <property type="match status" value="1"/>
</dbReference>
<comment type="caution">
    <text evidence="6">The sequence shown here is derived from an EMBL/GenBank/DDBJ whole genome shotgun (WGS) entry which is preliminary data.</text>
</comment>
<dbReference type="Gene3D" id="1.10.357.10">
    <property type="entry name" value="Tetracycline Repressor, domain 2"/>
    <property type="match status" value="1"/>
</dbReference>
<dbReference type="InterPro" id="IPR009057">
    <property type="entry name" value="Homeodomain-like_sf"/>
</dbReference>
<gene>
    <name evidence="6" type="primary">tetR</name>
    <name evidence="6" type="ORF">SPHI_04660</name>
</gene>
<dbReference type="Pfam" id="PF00440">
    <property type="entry name" value="TetR_N"/>
    <property type="match status" value="1"/>
</dbReference>
<keyword evidence="1" id="KW-0805">Transcription regulation</keyword>
<keyword evidence="3" id="KW-0804">Transcription</keyword>
<dbReference type="Proteomes" id="UP000188729">
    <property type="component" value="Unassembled WGS sequence"/>
</dbReference>
<keyword evidence="2 4" id="KW-0238">DNA-binding</keyword>
<dbReference type="STRING" id="1915074.SPHI_04660"/>
<dbReference type="PRINTS" id="PR00455">
    <property type="entry name" value="HTHTETR"/>
</dbReference>
<dbReference type="OrthoDB" id="9779746at2"/>
<dbReference type="AlphaFoldDB" id="A0A1V2EWI0"/>
<sequence>MLTHRKPVQARAQRTYDALLDAAGMLLGEVGIERISTNLICERAGTTPPALYRYFDDKYAVIGALAERLMQRQNLAMQAWIARYADAGLEVLADRTIDLLREMHAITSSEPGALWIMRSLHAVPNLTPIRLFSHNLVTDLLTDLYHIYLPHVDRAVLRRRTRLSVEFAYSLDEMLKEEAVDVERTFEDAHFVFKAMFAYPDYQLSSEA</sequence>
<dbReference type="SUPFAM" id="SSF46689">
    <property type="entry name" value="Homeodomain-like"/>
    <property type="match status" value="1"/>
</dbReference>
<evidence type="ECO:0000259" key="5">
    <source>
        <dbReference type="PROSITE" id="PS50977"/>
    </source>
</evidence>
<dbReference type="PANTHER" id="PTHR30055:SF234">
    <property type="entry name" value="HTH-TYPE TRANSCRIPTIONAL REGULATOR BETI"/>
    <property type="match status" value="1"/>
</dbReference>
<name>A0A1V2EWI0_9SPHN</name>
<protein>
    <submittedName>
        <fullName evidence="6">Tetracycline repressor protein class H</fullName>
    </submittedName>
</protein>
<evidence type="ECO:0000256" key="4">
    <source>
        <dbReference type="PROSITE-ProRule" id="PRU00335"/>
    </source>
</evidence>
<organism evidence="6 7">
    <name type="scientific">Sphingomonas jeddahensis</name>
    <dbReference type="NCBI Taxonomy" id="1915074"/>
    <lineage>
        <taxon>Bacteria</taxon>
        <taxon>Pseudomonadati</taxon>
        <taxon>Pseudomonadota</taxon>
        <taxon>Alphaproteobacteria</taxon>
        <taxon>Sphingomonadales</taxon>
        <taxon>Sphingomonadaceae</taxon>
        <taxon>Sphingomonas</taxon>
    </lineage>
</organism>
<accession>A0A1V2EWI0</accession>
<dbReference type="InterPro" id="IPR001647">
    <property type="entry name" value="HTH_TetR"/>
</dbReference>
<feature type="DNA-binding region" description="H-T-H motif" evidence="4">
    <location>
        <begin position="36"/>
        <end position="55"/>
    </location>
</feature>
<keyword evidence="7" id="KW-1185">Reference proteome</keyword>
<dbReference type="InterPro" id="IPR050109">
    <property type="entry name" value="HTH-type_TetR-like_transc_reg"/>
</dbReference>
<reference evidence="6 7" key="1">
    <citation type="submission" date="2016-11" db="EMBL/GenBank/DDBJ databases">
        <title>Genome sequence of Sphingomonas jeddahensis G39.</title>
        <authorList>
            <person name="Poehlein A."/>
            <person name="Wuebbeler J.H."/>
            <person name="Steinbuechel A."/>
            <person name="Daniel R."/>
        </authorList>
    </citation>
    <scope>NUCLEOTIDE SEQUENCE [LARGE SCALE GENOMIC DNA]</scope>
    <source>
        <strain evidence="6 7">G39</strain>
    </source>
</reference>
<dbReference type="PROSITE" id="PS50977">
    <property type="entry name" value="HTH_TETR_2"/>
    <property type="match status" value="1"/>
</dbReference>
<evidence type="ECO:0000256" key="1">
    <source>
        <dbReference type="ARBA" id="ARBA00023015"/>
    </source>
</evidence>
<dbReference type="GO" id="GO:0000976">
    <property type="term" value="F:transcription cis-regulatory region binding"/>
    <property type="evidence" value="ECO:0007669"/>
    <property type="project" value="TreeGrafter"/>
</dbReference>
<proteinExistence type="predicted"/>
<evidence type="ECO:0000313" key="7">
    <source>
        <dbReference type="Proteomes" id="UP000188729"/>
    </source>
</evidence>
<evidence type="ECO:0000256" key="3">
    <source>
        <dbReference type="ARBA" id="ARBA00023163"/>
    </source>
</evidence>
<evidence type="ECO:0000313" key="6">
    <source>
        <dbReference type="EMBL" id="ONF97031.1"/>
    </source>
</evidence>
<dbReference type="GO" id="GO:0003700">
    <property type="term" value="F:DNA-binding transcription factor activity"/>
    <property type="evidence" value="ECO:0007669"/>
    <property type="project" value="TreeGrafter"/>
</dbReference>